<evidence type="ECO:0000256" key="3">
    <source>
        <dbReference type="ARBA" id="ARBA00023054"/>
    </source>
</evidence>
<dbReference type="InterPro" id="IPR003593">
    <property type="entry name" value="AAA+_ATPase"/>
</dbReference>
<comment type="similarity">
    <text evidence="4">Belongs to the AAA ATPase family.</text>
</comment>
<dbReference type="Gene3D" id="2.40.50.140">
    <property type="entry name" value="Nucleic acid-binding proteins"/>
    <property type="match status" value="1"/>
</dbReference>
<dbReference type="InterPro" id="IPR003960">
    <property type="entry name" value="ATPase_AAA_CS"/>
</dbReference>
<evidence type="ECO:0000256" key="2">
    <source>
        <dbReference type="ARBA" id="ARBA00022840"/>
    </source>
</evidence>
<gene>
    <name evidence="6" type="ORF">G3M78_03025</name>
</gene>
<dbReference type="PROSITE" id="PS00674">
    <property type="entry name" value="AAA"/>
    <property type="match status" value="1"/>
</dbReference>
<dbReference type="Pfam" id="PF00004">
    <property type="entry name" value="AAA"/>
    <property type="match status" value="1"/>
</dbReference>
<dbReference type="InterPro" id="IPR012340">
    <property type="entry name" value="NA-bd_OB-fold"/>
</dbReference>
<evidence type="ECO:0000256" key="1">
    <source>
        <dbReference type="ARBA" id="ARBA00022741"/>
    </source>
</evidence>
<accession>A0A7T0C0R1</accession>
<reference evidence="7" key="1">
    <citation type="submission" date="2020-02" db="EMBL/GenBank/DDBJ databases">
        <title>Genomic and physiological characterization of two novel Nitrospinaceae genera.</title>
        <authorList>
            <person name="Mueller A.J."/>
            <person name="Jung M.-Y."/>
            <person name="Strachan C.R."/>
            <person name="Herbold C.W."/>
            <person name="Kirkegaard R.H."/>
            <person name="Daims H."/>
        </authorList>
    </citation>
    <scope>NUCLEOTIDE SEQUENCE [LARGE SCALE GENOMIC DNA]</scope>
</reference>
<evidence type="ECO:0000259" key="5">
    <source>
        <dbReference type="SMART" id="SM00382"/>
    </source>
</evidence>
<dbReference type="PANTHER" id="PTHR23077">
    <property type="entry name" value="AAA-FAMILY ATPASE"/>
    <property type="match status" value="1"/>
</dbReference>
<keyword evidence="2 4" id="KW-0067">ATP-binding</keyword>
<protein>
    <submittedName>
        <fullName evidence="6">AAA family ATPase</fullName>
    </submittedName>
</protein>
<dbReference type="FunFam" id="3.40.50.300:FF:001025">
    <property type="entry name" value="ATPase family, AAA domain-containing 2B"/>
    <property type="match status" value="1"/>
</dbReference>
<keyword evidence="3" id="KW-0175">Coiled coil</keyword>
<dbReference type="SMART" id="SM00382">
    <property type="entry name" value="AAA"/>
    <property type="match status" value="1"/>
</dbReference>
<dbReference type="Proteomes" id="UP000594464">
    <property type="component" value="Chromosome"/>
</dbReference>
<dbReference type="SUPFAM" id="SSF52540">
    <property type="entry name" value="P-loop containing nucleoside triphosphate hydrolases"/>
    <property type="match status" value="1"/>
</dbReference>
<evidence type="ECO:0000313" key="6">
    <source>
        <dbReference type="EMBL" id="QPJ64424.1"/>
    </source>
</evidence>
<dbReference type="GO" id="GO:0005524">
    <property type="term" value="F:ATP binding"/>
    <property type="evidence" value="ECO:0007669"/>
    <property type="project" value="UniProtKB-KW"/>
</dbReference>
<dbReference type="AlphaFoldDB" id="A0A7T0C0R1"/>
<name>A0A7T0C0R1_9BACT</name>
<dbReference type="InterPro" id="IPR041626">
    <property type="entry name" value="Prot_ATP_ID_OB_N"/>
</dbReference>
<proteinExistence type="inferred from homology"/>
<dbReference type="KEGG" id="nva:G3M78_03025"/>
<organism evidence="6 7">
    <name type="scientific">Candidatus Nitrohelix vancouverensis</name>
    <dbReference type="NCBI Taxonomy" id="2705534"/>
    <lineage>
        <taxon>Bacteria</taxon>
        <taxon>Pseudomonadati</taxon>
        <taxon>Nitrospinota/Tectimicrobiota group</taxon>
        <taxon>Nitrospinota</taxon>
        <taxon>Nitrospinia</taxon>
        <taxon>Nitrospinales</taxon>
        <taxon>Nitrospinaceae</taxon>
        <taxon>Candidatus Nitrohelix</taxon>
    </lineage>
</organism>
<evidence type="ECO:0000256" key="4">
    <source>
        <dbReference type="RuleBase" id="RU003651"/>
    </source>
</evidence>
<dbReference type="Pfam" id="PF17758">
    <property type="entry name" value="Prot_ATP_ID_OB_N"/>
    <property type="match status" value="1"/>
</dbReference>
<dbReference type="InterPro" id="IPR003959">
    <property type="entry name" value="ATPase_AAA_core"/>
</dbReference>
<keyword evidence="1 4" id="KW-0547">Nucleotide-binding</keyword>
<dbReference type="Gene3D" id="1.10.8.60">
    <property type="match status" value="1"/>
</dbReference>
<evidence type="ECO:0000313" key="7">
    <source>
        <dbReference type="Proteomes" id="UP000594464"/>
    </source>
</evidence>
<dbReference type="InterPro" id="IPR050168">
    <property type="entry name" value="AAA_ATPase_domain"/>
</dbReference>
<dbReference type="GO" id="GO:0016887">
    <property type="term" value="F:ATP hydrolysis activity"/>
    <property type="evidence" value="ECO:0007669"/>
    <property type="project" value="InterPro"/>
</dbReference>
<dbReference type="InterPro" id="IPR027417">
    <property type="entry name" value="P-loop_NTPase"/>
</dbReference>
<sequence>MGDPVHIIELIEQVLEETANQPALQDKLYDLRDALFQAQQTAAQHAQKINVLEETIDKLKSPAHRIGTVLGQGEGDLYRLMVGGAEYQAQVSPEVLENDTLEPGDQVAVNEGFVAIAKLKQPSQGPINRIASRLADGHWLVSSGGSSASETMVQSRPGLDVSALREGDEVILDPSQKVILGRLPKRESKSFVQDDFVKTDWSKVGGQEHVVEEVRKVIEYPILHEEIIAKMEFQLPKGFLFYGPPGCGKTLIGKAILTEIIKRLGDRENRDLEGRFIHVKGPEILNMWLGESERKVREIFAKAREYKEKGHVPFIFIDEAESVLGTRQAWRGNNISNTLVPMFCAEMDGIESLRDTVVILATNRPDLIDPAILRPGRIDRKVKVGRPDRDGCKAILRVYLKENLPMETDNFDDMVNPFLDYLFQKTSEHETLVLTMRSGEFKKLYWKDFISGAILESIVTRAKEKAVERAINGEELKILRDDLKAALKTEFEESRIVPAESNMEDWLRLLDMDPQHVARVRKPNESDQAAQVTINRSII</sequence>
<feature type="domain" description="AAA+ ATPase" evidence="5">
    <location>
        <begin position="235"/>
        <end position="388"/>
    </location>
</feature>
<dbReference type="PANTHER" id="PTHR23077:SF144">
    <property type="entry name" value="PROTEASOME-ASSOCIATED ATPASE"/>
    <property type="match status" value="1"/>
</dbReference>
<dbReference type="Gene3D" id="3.40.50.300">
    <property type="entry name" value="P-loop containing nucleotide triphosphate hydrolases"/>
    <property type="match status" value="1"/>
</dbReference>
<dbReference type="EMBL" id="CP048620">
    <property type="protein sequence ID" value="QPJ64424.1"/>
    <property type="molecule type" value="Genomic_DNA"/>
</dbReference>